<protein>
    <submittedName>
        <fullName evidence="1">Uncharacterized protein</fullName>
    </submittedName>
</protein>
<accession>A0A2U9CK69</accession>
<evidence type="ECO:0000313" key="2">
    <source>
        <dbReference type="Proteomes" id="UP000246464"/>
    </source>
</evidence>
<dbReference type="AlphaFoldDB" id="A0A2U9CK69"/>
<proteinExistence type="predicted"/>
<gene>
    <name evidence="1" type="ORF">SMAX5B_000314</name>
</gene>
<reference evidence="1 2" key="1">
    <citation type="submission" date="2017-12" db="EMBL/GenBank/DDBJ databases">
        <title>Integrating genomic resources of turbot (Scophthalmus maximus) in depth evaluation of genetic and physical mapping variation across individuals.</title>
        <authorList>
            <person name="Martinez P."/>
        </authorList>
    </citation>
    <scope>NUCLEOTIDE SEQUENCE [LARGE SCALE GENOMIC DNA]</scope>
</reference>
<dbReference type="EMBL" id="CP026259">
    <property type="protein sequence ID" value="AWP16593.1"/>
    <property type="molecule type" value="Genomic_DNA"/>
</dbReference>
<dbReference type="Proteomes" id="UP000246464">
    <property type="component" value="Chromosome 17"/>
</dbReference>
<sequence>MNSQKVYSTEHRGLHVGHILPLQQSAATLGASLWEERRTLPHVCPHDLLLLTSLLAYARLAPTNFRIPKSSRSSEERTSVAPGLEVRSVHEPLAKSAEVDRRCLPLLLSFSRLPAPLGRAPRRAQGRDTMSWCSLFQSAVRVVLLRGGVVGRAAPEPDAFGAASLVGRQKLRKVKLLPHWRKTSAFELTGGSGSRDPPRHSPVG</sequence>
<name>A0A2U9CK69_SCOMX</name>
<evidence type="ECO:0000313" key="1">
    <source>
        <dbReference type="EMBL" id="AWP16593.1"/>
    </source>
</evidence>
<organism evidence="1 2">
    <name type="scientific">Scophthalmus maximus</name>
    <name type="common">Turbot</name>
    <name type="synonym">Psetta maxima</name>
    <dbReference type="NCBI Taxonomy" id="52904"/>
    <lineage>
        <taxon>Eukaryota</taxon>
        <taxon>Metazoa</taxon>
        <taxon>Chordata</taxon>
        <taxon>Craniata</taxon>
        <taxon>Vertebrata</taxon>
        <taxon>Euteleostomi</taxon>
        <taxon>Actinopterygii</taxon>
        <taxon>Neopterygii</taxon>
        <taxon>Teleostei</taxon>
        <taxon>Neoteleostei</taxon>
        <taxon>Acanthomorphata</taxon>
        <taxon>Carangaria</taxon>
        <taxon>Pleuronectiformes</taxon>
        <taxon>Pleuronectoidei</taxon>
        <taxon>Scophthalmidae</taxon>
        <taxon>Scophthalmus</taxon>
    </lineage>
</organism>
<keyword evidence="2" id="KW-1185">Reference proteome</keyword>